<gene>
    <name evidence="1" type="ORF">DWX90_14900</name>
</gene>
<dbReference type="EMBL" id="QRVN01000046">
    <property type="protein sequence ID" value="RGS44979.1"/>
    <property type="molecule type" value="Genomic_DNA"/>
</dbReference>
<reference evidence="1 2" key="1">
    <citation type="submission" date="2018-08" db="EMBL/GenBank/DDBJ databases">
        <title>A genome reference for cultivated species of the human gut microbiota.</title>
        <authorList>
            <person name="Zou Y."/>
            <person name="Xue W."/>
            <person name="Luo G."/>
        </authorList>
    </citation>
    <scope>NUCLEOTIDE SEQUENCE [LARGE SCALE GENOMIC DNA]</scope>
    <source>
        <strain evidence="1 2">AF22-1</strain>
    </source>
</reference>
<comment type="caution">
    <text evidence="1">The sequence shown here is derived from an EMBL/GenBank/DDBJ whole genome shotgun (WGS) entry which is preliminary data.</text>
</comment>
<accession>A0AA92W1E0</accession>
<sequence length="464" mass="50813">MLSGAILLILTQKSSQKFGDVLGIMVMVFTHAQEKANVLVEKFTAEGGYTDSDIRTLRENVIRALVKTMRVNVLDAENCKATDKQYTLLKGHLQKPAVSSQTAEDKGERFTLTEVNLNYVITMIKPNSQESPTSFMFTTRGNSMSGEADAIADACKMVKLSMTKMMEKVFPVVGKIVLIDNAKDDKALTVYINLGASNGIKKGQKFDVAIMKDVAGEQVAKNIGTLTATEVSDTKTLCKVNSGEVDIFSSVNSSVDMVVKTREKKGLLKGLGDVMGNVYGGSGFIADSGMQVEKSTENTISAASVTGNVGTAASSQKTGSTSKFSYYDFISEPNGRKYIEPILDWSANKATITAYMKEAGYVKSDEDMLAFASDDDDDPHSPSIMYMIMNGQYFSATSMLMQVKKESVLTWMKQHYIYKGKNNGGLADLHNFISKDKKTSIMVSFMNLNESEYSTVTIAYQKEF</sequence>
<evidence type="ECO:0000313" key="2">
    <source>
        <dbReference type="Proteomes" id="UP000286113"/>
    </source>
</evidence>
<proteinExistence type="predicted"/>
<dbReference type="AlphaFoldDB" id="A0AA92W1E0"/>
<evidence type="ECO:0000313" key="1">
    <source>
        <dbReference type="EMBL" id="RGS44979.1"/>
    </source>
</evidence>
<protein>
    <submittedName>
        <fullName evidence="1">Uncharacterized protein</fullName>
    </submittedName>
</protein>
<dbReference type="Proteomes" id="UP000286113">
    <property type="component" value="Unassembled WGS sequence"/>
</dbReference>
<organism evidence="1 2">
    <name type="scientific">Segatella copri</name>
    <dbReference type="NCBI Taxonomy" id="165179"/>
    <lineage>
        <taxon>Bacteria</taxon>
        <taxon>Pseudomonadati</taxon>
        <taxon>Bacteroidota</taxon>
        <taxon>Bacteroidia</taxon>
        <taxon>Bacteroidales</taxon>
        <taxon>Prevotellaceae</taxon>
        <taxon>Segatella</taxon>
    </lineage>
</organism>
<name>A0AA92W1E0_9BACT</name>